<dbReference type="InterPro" id="IPR052345">
    <property type="entry name" value="Rad_response_metalloprotease"/>
</dbReference>
<protein>
    <recommendedName>
        <fullName evidence="1">IrrE N-terminal-like domain-containing protein</fullName>
    </recommendedName>
</protein>
<reference evidence="2 3" key="1">
    <citation type="submission" date="2016-02" db="EMBL/GenBank/DDBJ databases">
        <authorList>
            <person name="Wen L."/>
            <person name="He K."/>
            <person name="Yang H."/>
        </authorList>
    </citation>
    <scope>NUCLEOTIDE SEQUENCE [LARGE SCALE GENOMIC DNA]</scope>
    <source>
        <strain evidence="2">Trichococcus palustris</strain>
    </source>
</reference>
<dbReference type="InterPro" id="IPR010359">
    <property type="entry name" value="IrrE_HExxH"/>
</dbReference>
<dbReference type="Proteomes" id="UP000242754">
    <property type="component" value="Unassembled WGS sequence"/>
</dbReference>
<evidence type="ECO:0000313" key="3">
    <source>
        <dbReference type="Proteomes" id="UP000242754"/>
    </source>
</evidence>
<dbReference type="PANTHER" id="PTHR43236:SF1">
    <property type="entry name" value="BLL7220 PROTEIN"/>
    <property type="match status" value="1"/>
</dbReference>
<dbReference type="STRING" id="140314.SAMN04488076_10491"/>
<gene>
    <name evidence="2" type="ORF">Tpal_2054</name>
</gene>
<dbReference type="AlphaFoldDB" id="A0A143YRG9"/>
<evidence type="ECO:0000259" key="1">
    <source>
        <dbReference type="Pfam" id="PF06114"/>
    </source>
</evidence>
<dbReference type="PANTHER" id="PTHR43236">
    <property type="entry name" value="ANTITOXIN HIGA1"/>
    <property type="match status" value="1"/>
</dbReference>
<keyword evidence="3" id="KW-1185">Reference proteome</keyword>
<feature type="domain" description="IrrE N-terminal-like" evidence="1">
    <location>
        <begin position="53"/>
        <end position="157"/>
    </location>
</feature>
<proteinExistence type="predicted"/>
<dbReference type="Gene3D" id="1.10.10.2910">
    <property type="match status" value="1"/>
</dbReference>
<evidence type="ECO:0000313" key="2">
    <source>
        <dbReference type="EMBL" id="CZQ96807.1"/>
    </source>
</evidence>
<dbReference type="EMBL" id="FJNE01000006">
    <property type="protein sequence ID" value="CZQ96807.1"/>
    <property type="molecule type" value="Genomic_DNA"/>
</dbReference>
<accession>A0A143YRG9</accession>
<organism evidence="2 3">
    <name type="scientific">Trichococcus palustris</name>
    <dbReference type="NCBI Taxonomy" id="140314"/>
    <lineage>
        <taxon>Bacteria</taxon>
        <taxon>Bacillati</taxon>
        <taxon>Bacillota</taxon>
        <taxon>Bacilli</taxon>
        <taxon>Lactobacillales</taxon>
        <taxon>Carnobacteriaceae</taxon>
        <taxon>Trichococcus</taxon>
    </lineage>
</organism>
<name>A0A143YRG9_9LACT</name>
<dbReference type="Pfam" id="PF06114">
    <property type="entry name" value="Peptidase_M78"/>
    <property type="match status" value="1"/>
</dbReference>
<sequence>MVNNRQISETAAEQYATEFLNDSFGGELFLGSDIEQLLSEKASVVYQIVEDSKYYGAAVQFFDKHFIAINTNQALRLRYYSAAHELWHLQYESGKIPLADIPDFDHERAADRFAAAVMLPKRLVQNLMQKLEENNDVLVIRIADISSMPYEAVVRRLQELGKRFSRAISQRTEADWIMVREELGISPSALDKHDPFVQFSALSKEVAELLKNREITLEVAANILKHTDPKQSEAYWQERQKLMEELDFDDE</sequence>